<dbReference type="InterPro" id="IPR000073">
    <property type="entry name" value="AB_hydrolase_1"/>
</dbReference>
<reference evidence="3 4" key="1">
    <citation type="submission" date="2019-10" db="EMBL/GenBank/DDBJ databases">
        <title>Actinomadura rubteroloni sp. nov. and Actinomadura macrotermitis sp. nov., isolated from the gut of fungus growing-termite Macrotermes natalensis.</title>
        <authorList>
            <person name="Benndorf R."/>
            <person name="Martin K."/>
            <person name="Kuefner M."/>
            <person name="De Beer W."/>
            <person name="Kaster A.-K."/>
            <person name="Vollmers J."/>
            <person name="Poulsen M."/>
            <person name="Beemelmanns C."/>
        </authorList>
    </citation>
    <scope>NUCLEOTIDE SEQUENCE [LARGE SCALE GENOMIC DNA]</scope>
    <source>
        <strain evidence="3 4">RB68</strain>
    </source>
</reference>
<feature type="domain" description="AB hydrolase-1" evidence="2">
    <location>
        <begin position="34"/>
        <end position="278"/>
    </location>
</feature>
<dbReference type="EC" id="3.3.2.10" evidence="3"/>
<dbReference type="PANTHER" id="PTHR43329">
    <property type="entry name" value="EPOXIDE HYDROLASE"/>
    <property type="match status" value="1"/>
</dbReference>
<name>A0A7K0BWV8_9ACTN</name>
<gene>
    <name evidence="3" type="ORF">ACRB68_36330</name>
</gene>
<proteinExistence type="predicted"/>
<comment type="caution">
    <text evidence="3">The sequence shown here is derived from an EMBL/GenBank/DDBJ whole genome shotgun (WGS) entry which is preliminary data.</text>
</comment>
<accession>A0A7K0BWV8</accession>
<dbReference type="Gene3D" id="3.40.50.1820">
    <property type="entry name" value="alpha/beta hydrolase"/>
    <property type="match status" value="1"/>
</dbReference>
<evidence type="ECO:0000313" key="4">
    <source>
        <dbReference type="Proteomes" id="UP000487268"/>
    </source>
</evidence>
<dbReference type="Pfam" id="PF00561">
    <property type="entry name" value="Abhydrolase_1"/>
    <property type="match status" value="1"/>
</dbReference>
<organism evidence="3 4">
    <name type="scientific">Actinomadura macrotermitis</name>
    <dbReference type="NCBI Taxonomy" id="2585200"/>
    <lineage>
        <taxon>Bacteria</taxon>
        <taxon>Bacillati</taxon>
        <taxon>Actinomycetota</taxon>
        <taxon>Actinomycetes</taxon>
        <taxon>Streptosporangiales</taxon>
        <taxon>Thermomonosporaceae</taxon>
        <taxon>Actinomadura</taxon>
    </lineage>
</organism>
<dbReference type="InterPro" id="IPR029058">
    <property type="entry name" value="AB_hydrolase_fold"/>
</dbReference>
<evidence type="ECO:0000313" key="3">
    <source>
        <dbReference type="EMBL" id="MQY05556.1"/>
    </source>
</evidence>
<dbReference type="GO" id="GO:0004301">
    <property type="term" value="F:epoxide hydrolase activity"/>
    <property type="evidence" value="ECO:0007669"/>
    <property type="project" value="UniProtKB-EC"/>
</dbReference>
<dbReference type="OrthoDB" id="3507586at2"/>
<dbReference type="InterPro" id="IPR000639">
    <property type="entry name" value="Epox_hydrolase-like"/>
</dbReference>
<dbReference type="Proteomes" id="UP000487268">
    <property type="component" value="Unassembled WGS sequence"/>
</dbReference>
<dbReference type="SUPFAM" id="SSF53474">
    <property type="entry name" value="alpha/beta-Hydrolases"/>
    <property type="match status" value="1"/>
</dbReference>
<dbReference type="AlphaFoldDB" id="A0A7K0BWV8"/>
<evidence type="ECO:0000256" key="1">
    <source>
        <dbReference type="ARBA" id="ARBA00022801"/>
    </source>
</evidence>
<protein>
    <submittedName>
        <fullName evidence="3">Soluble epoxide hydrolase</fullName>
        <ecNumber evidence="3">3.3.2.10</ecNumber>
    </submittedName>
</protein>
<keyword evidence="4" id="KW-1185">Reference proteome</keyword>
<dbReference type="PRINTS" id="PR00412">
    <property type="entry name" value="EPOXHYDRLASE"/>
</dbReference>
<evidence type="ECO:0000259" key="2">
    <source>
        <dbReference type="Pfam" id="PF00561"/>
    </source>
</evidence>
<sequence length="293" mass="33632">MGERPMPYVAGVHHRFVEANGVRFHVAEAGEGEPVLFLHGYPQHWYAWRHLVPLLRGRHRLIMPDLRGFGWTDAPLRGYGTGARVDDVLALMDALGLERAALVGHEWGAWAGFMACLRAPERFTRYLALNMSHPWPDRRALRRTAWRMWHTAFLEYPLAGAAVVRYWPGFSRWLLRRGVTDRSVWTRPVLDEFAESIRPPARAHASRALHWQYVLRDIPKLSSGRFRRERLTVPTMILFGEDDFALSPRVLPGGERHADDLRVRLIPGCGHYIADERPDLVAAAALEFLPDDR</sequence>
<dbReference type="RefSeq" id="WP_153533654.1">
    <property type="nucleotide sequence ID" value="NZ_WEGH01000002.1"/>
</dbReference>
<keyword evidence="1 3" id="KW-0378">Hydrolase</keyword>
<dbReference type="EMBL" id="WEGH01000002">
    <property type="protein sequence ID" value="MQY05556.1"/>
    <property type="molecule type" value="Genomic_DNA"/>
</dbReference>